<reference evidence="1 2" key="1">
    <citation type="submission" date="2016-05" db="EMBL/GenBank/DDBJ databases">
        <title>Paenibacillus oryzae. sp. nov., isolated from the rice root.</title>
        <authorList>
            <person name="Zhang J."/>
            <person name="Zhang X."/>
        </authorList>
    </citation>
    <scope>NUCLEOTIDE SEQUENCE [LARGE SCALE GENOMIC DNA]</scope>
    <source>
        <strain evidence="1 2">1DrF-4</strain>
    </source>
</reference>
<sequence length="134" mass="15306">MKKFYIASSLKNVANVKYVSDQLKEMGFIHSYDWTQNDKVTSIDQMRDIGRKEMTAVKKSNFIVVLLPAGKGSHIELGIALGNSIKIYLYSPNDEINDIEKTSTFYHQDGIHKCKGTLEELIQYIWNDQKSVEG</sequence>
<accession>A0A1A5YTP4</accession>
<evidence type="ECO:0000313" key="2">
    <source>
        <dbReference type="Proteomes" id="UP000092024"/>
    </source>
</evidence>
<dbReference type="SUPFAM" id="SSF52309">
    <property type="entry name" value="N-(deoxy)ribosyltransferase-like"/>
    <property type="match status" value="1"/>
</dbReference>
<organism evidence="1 2">
    <name type="scientific">Paenibacillus oryzae</name>
    <dbReference type="NCBI Taxonomy" id="1844972"/>
    <lineage>
        <taxon>Bacteria</taxon>
        <taxon>Bacillati</taxon>
        <taxon>Bacillota</taxon>
        <taxon>Bacilli</taxon>
        <taxon>Bacillales</taxon>
        <taxon>Paenibacillaceae</taxon>
        <taxon>Paenibacillus</taxon>
    </lineage>
</organism>
<dbReference type="RefSeq" id="WP_068678765.1">
    <property type="nucleotide sequence ID" value="NZ_LYPA01000023.1"/>
</dbReference>
<evidence type="ECO:0000313" key="1">
    <source>
        <dbReference type="EMBL" id="OBR68924.1"/>
    </source>
</evidence>
<protein>
    <submittedName>
        <fullName evidence="1">Group-specific protein</fullName>
    </submittedName>
</protein>
<dbReference type="AlphaFoldDB" id="A0A1A5YTP4"/>
<dbReference type="Gene3D" id="3.40.50.450">
    <property type="match status" value="1"/>
</dbReference>
<dbReference type="Proteomes" id="UP000092024">
    <property type="component" value="Unassembled WGS sequence"/>
</dbReference>
<proteinExistence type="predicted"/>
<dbReference type="STRING" id="1844972.A7K91_14935"/>
<gene>
    <name evidence="1" type="ORF">A7K91_14935</name>
</gene>
<name>A0A1A5YTP4_9BACL</name>
<keyword evidence="2" id="KW-1185">Reference proteome</keyword>
<comment type="caution">
    <text evidence="1">The sequence shown here is derived from an EMBL/GenBank/DDBJ whole genome shotgun (WGS) entry which is preliminary data.</text>
</comment>
<dbReference type="OrthoDB" id="2059845at2"/>
<dbReference type="EMBL" id="LYPA01000023">
    <property type="protein sequence ID" value="OBR68924.1"/>
    <property type="molecule type" value="Genomic_DNA"/>
</dbReference>